<dbReference type="EMBL" id="JBBPBM010000007">
    <property type="protein sequence ID" value="KAK8574750.1"/>
    <property type="molecule type" value="Genomic_DNA"/>
</dbReference>
<feature type="coiled-coil region" evidence="7">
    <location>
        <begin position="65"/>
        <end position="113"/>
    </location>
</feature>
<evidence type="ECO:0000256" key="8">
    <source>
        <dbReference type="SAM" id="MobiDB-lite"/>
    </source>
</evidence>
<keyword evidence="10" id="KW-1185">Reference proteome</keyword>
<keyword evidence="7" id="KW-0175">Coiled coil</keyword>
<evidence type="ECO:0000256" key="6">
    <source>
        <dbReference type="ARBA" id="ARBA00023306"/>
    </source>
</evidence>
<dbReference type="PANTHER" id="PTHR23168">
    <property type="entry name" value="MITOTIC SPINDLE ASSEMBLY CHECKPOINT PROTEIN MAD1 MITOTIC ARREST DEFICIENT-LIKE PROTEIN 1"/>
    <property type="match status" value="1"/>
</dbReference>
<comment type="subcellular location">
    <subcellularLocation>
        <location evidence="1">Nucleus</location>
    </subcellularLocation>
</comment>
<evidence type="ECO:0000256" key="1">
    <source>
        <dbReference type="ARBA" id="ARBA00004123"/>
    </source>
</evidence>
<gene>
    <name evidence="9" type="ORF">V6N12_062433</name>
</gene>
<keyword evidence="6" id="KW-0131">Cell cycle</keyword>
<feature type="region of interest" description="Disordered" evidence="8">
    <location>
        <begin position="1"/>
        <end position="29"/>
    </location>
</feature>
<reference evidence="9 10" key="1">
    <citation type="journal article" date="2024" name="G3 (Bethesda)">
        <title>Genome assembly of Hibiscus sabdariffa L. provides insights into metabolisms of medicinal natural products.</title>
        <authorList>
            <person name="Kim T."/>
        </authorList>
    </citation>
    <scope>NUCLEOTIDE SEQUENCE [LARGE SCALE GENOMIC DNA]</scope>
    <source>
        <strain evidence="9">TK-2024</strain>
        <tissue evidence="9">Old leaves</tissue>
    </source>
</reference>
<evidence type="ECO:0000313" key="9">
    <source>
        <dbReference type="EMBL" id="KAK8574750.1"/>
    </source>
</evidence>
<organism evidence="9 10">
    <name type="scientific">Hibiscus sabdariffa</name>
    <name type="common">roselle</name>
    <dbReference type="NCBI Taxonomy" id="183260"/>
    <lineage>
        <taxon>Eukaryota</taxon>
        <taxon>Viridiplantae</taxon>
        <taxon>Streptophyta</taxon>
        <taxon>Embryophyta</taxon>
        <taxon>Tracheophyta</taxon>
        <taxon>Spermatophyta</taxon>
        <taxon>Magnoliopsida</taxon>
        <taxon>eudicotyledons</taxon>
        <taxon>Gunneridae</taxon>
        <taxon>Pentapetalae</taxon>
        <taxon>rosids</taxon>
        <taxon>malvids</taxon>
        <taxon>Malvales</taxon>
        <taxon>Malvaceae</taxon>
        <taxon>Malvoideae</taxon>
        <taxon>Hibiscus</taxon>
    </lineage>
</organism>
<comment type="similarity">
    <text evidence="2">Belongs to the MAD1 family.</text>
</comment>
<evidence type="ECO:0000256" key="5">
    <source>
        <dbReference type="ARBA" id="ARBA00023242"/>
    </source>
</evidence>
<dbReference type="InterPro" id="IPR008672">
    <property type="entry name" value="Mad1"/>
</dbReference>
<keyword evidence="3" id="KW-0132">Cell division</keyword>
<evidence type="ECO:0000256" key="3">
    <source>
        <dbReference type="ARBA" id="ARBA00022618"/>
    </source>
</evidence>
<sequence length="157" mass="17934">MILRTPPPKKQRSEPIHHESPSPLVAPDGPLIIYEDSPLVAPPPESPHQPSDHLLCTYQCRQMVKADVLDALSNAEKQISDYQSKLDALSESLSKAEAERKKFKDQFLYAEQELAAAKGREQMLHDQLLKEVNDSQERFKKHLETNNELKVPFFLSY</sequence>
<name>A0ABR2F8T8_9ROSI</name>
<proteinExistence type="inferred from homology"/>
<dbReference type="PANTHER" id="PTHR23168:SF0">
    <property type="entry name" value="MITOTIC SPINDLE ASSEMBLY CHECKPOINT PROTEIN MAD1"/>
    <property type="match status" value="1"/>
</dbReference>
<evidence type="ECO:0000256" key="2">
    <source>
        <dbReference type="ARBA" id="ARBA00008029"/>
    </source>
</evidence>
<dbReference type="Proteomes" id="UP001472677">
    <property type="component" value="Unassembled WGS sequence"/>
</dbReference>
<protein>
    <submittedName>
        <fullName evidence="9">Uncharacterized protein</fullName>
    </submittedName>
</protein>
<accession>A0ABR2F8T8</accession>
<evidence type="ECO:0000256" key="4">
    <source>
        <dbReference type="ARBA" id="ARBA00022776"/>
    </source>
</evidence>
<keyword evidence="5" id="KW-0539">Nucleus</keyword>
<feature type="compositionally biased region" description="Basic and acidic residues" evidence="8">
    <location>
        <begin position="11"/>
        <end position="20"/>
    </location>
</feature>
<comment type="caution">
    <text evidence="9">The sequence shown here is derived from an EMBL/GenBank/DDBJ whole genome shotgun (WGS) entry which is preliminary data.</text>
</comment>
<evidence type="ECO:0000313" key="10">
    <source>
        <dbReference type="Proteomes" id="UP001472677"/>
    </source>
</evidence>
<evidence type="ECO:0000256" key="7">
    <source>
        <dbReference type="SAM" id="Coils"/>
    </source>
</evidence>
<keyword evidence="4" id="KW-0498">Mitosis</keyword>